<accession>D3G1N0</accession>
<keyword evidence="2" id="KW-0614">Plasmid</keyword>
<dbReference type="HOGENOM" id="CLU_3132459_0_0_9"/>
<dbReference type="KEGG" id="bpf:BpOF4_21304"/>
<dbReference type="EMBL" id="CP001879">
    <property type="protein sequence ID" value="ADC52256.1"/>
    <property type="molecule type" value="Genomic_DNA"/>
</dbReference>
<evidence type="ECO:0000313" key="2">
    <source>
        <dbReference type="EMBL" id="ADC52256.1"/>
    </source>
</evidence>
<dbReference type="RefSeq" id="WP_012961165.1">
    <property type="nucleotide sequence ID" value="NC_013792.1"/>
</dbReference>
<dbReference type="Proteomes" id="UP000001544">
    <property type="component" value="Plasmid pBpOF4-01"/>
</dbReference>
<keyword evidence="3" id="KW-1185">Reference proteome</keyword>
<evidence type="ECO:0000313" key="3">
    <source>
        <dbReference type="Proteomes" id="UP000001544"/>
    </source>
</evidence>
<evidence type="ECO:0008006" key="4">
    <source>
        <dbReference type="Google" id="ProtNLM"/>
    </source>
</evidence>
<sequence>MRRVSYFAGFIAIIGCMYGIMTAATQEIVPMEMNSTIIVEEAEPEKRGS</sequence>
<feature type="transmembrane region" description="Helical" evidence="1">
    <location>
        <begin position="6"/>
        <end position="24"/>
    </location>
</feature>
<keyword evidence="1" id="KW-0812">Transmembrane</keyword>
<reference evidence="2 3" key="1">
    <citation type="journal article" date="2011" name="Environ. Microbiol.">
        <title>Genome of alkaliphilic Bacillus pseudofirmus OF4 reveals adaptations that support the ability to grow in an external pH range from 7.5 to 11.4.</title>
        <authorList>
            <person name="Janto B."/>
            <person name="Ahmed A."/>
            <person name="Ito M."/>
            <person name="Liu J."/>
            <person name="Hicks D.B."/>
            <person name="Pagni S."/>
            <person name="Fackelmayer O.J."/>
            <person name="Smith T.A."/>
            <person name="Earl J."/>
            <person name="Elbourne L.D."/>
            <person name="Hassan K."/>
            <person name="Paulsen I.T."/>
            <person name="Kolsto A.B."/>
            <person name="Tourasse N.J."/>
            <person name="Ehrlich G.D."/>
            <person name="Boissy R."/>
            <person name="Ivey D.M."/>
            <person name="Li G."/>
            <person name="Xue Y."/>
            <person name="Ma Y."/>
            <person name="Hu F.Z."/>
            <person name="Krulwich T.A."/>
        </authorList>
    </citation>
    <scope>NUCLEOTIDE SEQUENCE [LARGE SCALE GENOMIC DNA]</scope>
    <source>
        <strain evidence="3">ATCC BAA-2126 / JCM 17055 / OF4</strain>
    </source>
</reference>
<geneLocation type="plasmid" evidence="2 3">
    <name>pBpOF4-01</name>
</geneLocation>
<organism evidence="2 3">
    <name type="scientific">Alkalihalophilus pseudofirmus (strain ATCC BAA-2126 / JCM 17055 / OF4)</name>
    <name type="common">Bacillus pseudofirmus</name>
    <dbReference type="NCBI Taxonomy" id="398511"/>
    <lineage>
        <taxon>Bacteria</taxon>
        <taxon>Bacillati</taxon>
        <taxon>Bacillota</taxon>
        <taxon>Bacilli</taxon>
        <taxon>Bacillales</taxon>
        <taxon>Bacillaceae</taxon>
        <taxon>Alkalihalophilus</taxon>
    </lineage>
</organism>
<protein>
    <recommendedName>
        <fullName evidence="4">Lipoprotein</fullName>
    </recommendedName>
</protein>
<evidence type="ECO:0000256" key="1">
    <source>
        <dbReference type="SAM" id="Phobius"/>
    </source>
</evidence>
<keyword evidence="1" id="KW-1133">Transmembrane helix</keyword>
<keyword evidence="1" id="KW-0472">Membrane</keyword>
<dbReference type="AlphaFoldDB" id="D3G1N0"/>
<gene>
    <name evidence="2" type="ordered locus">BpOF4_21304</name>
</gene>
<name>D3G1N0_ALKPO</name>
<proteinExistence type="predicted"/>
<dbReference type="PROSITE" id="PS51257">
    <property type="entry name" value="PROKAR_LIPOPROTEIN"/>
    <property type="match status" value="1"/>
</dbReference>